<name>A0ABS6UQN7_9PSEU</name>
<organism evidence="1 2">
    <name type="scientific">Pseudonocardia abyssalis</name>
    <dbReference type="NCBI Taxonomy" id="2792008"/>
    <lineage>
        <taxon>Bacteria</taxon>
        <taxon>Bacillati</taxon>
        <taxon>Actinomycetota</taxon>
        <taxon>Actinomycetes</taxon>
        <taxon>Pseudonocardiales</taxon>
        <taxon>Pseudonocardiaceae</taxon>
        <taxon>Pseudonocardia</taxon>
    </lineage>
</organism>
<keyword evidence="2" id="KW-1185">Reference proteome</keyword>
<reference evidence="1 2" key="1">
    <citation type="submission" date="2020-11" db="EMBL/GenBank/DDBJ databases">
        <title>Pseudonocardia abyssalis sp. nov. and Pseudonocardia oceani sp. nov., description and phylogenomic analysis of two novel actinomycetes isolated from the deep Southern Ocean.</title>
        <authorList>
            <person name="Parra J."/>
        </authorList>
    </citation>
    <scope>NUCLEOTIDE SEQUENCE [LARGE SCALE GENOMIC DNA]</scope>
    <source>
        <strain evidence="1 2">KRD-168</strain>
    </source>
</reference>
<dbReference type="EMBL" id="JADQDK010000001">
    <property type="protein sequence ID" value="MBW0134540.1"/>
    <property type="molecule type" value="Genomic_DNA"/>
</dbReference>
<dbReference type="Proteomes" id="UP000694287">
    <property type="component" value="Unassembled WGS sequence"/>
</dbReference>
<protein>
    <submittedName>
        <fullName evidence="1">Uncharacterized protein</fullName>
    </submittedName>
</protein>
<dbReference type="RefSeq" id="WP_218615991.1">
    <property type="nucleotide sequence ID" value="NZ_JADQDK010000001.1"/>
</dbReference>
<proteinExistence type="predicted"/>
<evidence type="ECO:0000313" key="2">
    <source>
        <dbReference type="Proteomes" id="UP000694287"/>
    </source>
</evidence>
<accession>A0ABS6UQN7</accession>
<sequence length="55" mass="5747">MTSPGSPCSAGVLLRTVRPALDAADSEQEQAVHERADAEAVIAADAYRHGGSVRR</sequence>
<evidence type="ECO:0000313" key="1">
    <source>
        <dbReference type="EMBL" id="MBW0134540.1"/>
    </source>
</evidence>
<comment type="caution">
    <text evidence="1">The sequence shown here is derived from an EMBL/GenBank/DDBJ whole genome shotgun (WGS) entry which is preliminary data.</text>
</comment>
<gene>
    <name evidence="1" type="ORF">I4I81_09745</name>
</gene>